<reference evidence="1" key="1">
    <citation type="submission" date="2019-11" db="EMBL/GenBank/DDBJ databases">
        <title>Genomic insights into an expanded diversity of filamentous marine cyanobacteria reveals the extraordinary biosynthetic potential of Moorea and Okeania.</title>
        <authorList>
            <person name="Ferreira Leao T."/>
            <person name="Wang M."/>
            <person name="Moss N."/>
            <person name="Da Silva R."/>
            <person name="Sanders J."/>
            <person name="Nurk S."/>
            <person name="Gurevich A."/>
            <person name="Humphrey G."/>
            <person name="Reher R."/>
            <person name="Zhu Q."/>
            <person name="Belda-Ferre P."/>
            <person name="Glukhov E."/>
            <person name="Rex R."/>
            <person name="Dorrestein P.C."/>
            <person name="Knight R."/>
            <person name="Pevzner P."/>
            <person name="Gerwick W.H."/>
            <person name="Gerwick L."/>
        </authorList>
    </citation>
    <scope>NUCLEOTIDE SEQUENCE</scope>
    <source>
        <strain evidence="1">SIO1C4</strain>
    </source>
</reference>
<proteinExistence type="predicted"/>
<dbReference type="AlphaFoldDB" id="A0A6B3N6T1"/>
<sequence length="157" mass="18240">MPCNILLISIKPEYANKIFEEQTKQVELRRVRTRVKTGDIVVVYASSPKKIFLGFFEVKCVVEKEASANELKELWEQVKEQAGIKRKEFYEYYKGASVAVGIFVVNAKKFEQPIELCRLKEKISYLHPPQSYRYLNETEYQTIMLLGGEKSSTMTNN</sequence>
<dbReference type="EMBL" id="JAAHFQ010000033">
    <property type="protein sequence ID" value="NER26515.1"/>
    <property type="molecule type" value="Genomic_DNA"/>
</dbReference>
<evidence type="ECO:0000313" key="1">
    <source>
        <dbReference type="EMBL" id="NER26515.1"/>
    </source>
</evidence>
<organism evidence="1">
    <name type="scientific">Symploca sp. SIO1C4</name>
    <dbReference type="NCBI Taxonomy" id="2607765"/>
    <lineage>
        <taxon>Bacteria</taxon>
        <taxon>Bacillati</taxon>
        <taxon>Cyanobacteriota</taxon>
        <taxon>Cyanophyceae</taxon>
        <taxon>Coleofasciculales</taxon>
        <taxon>Coleofasciculaceae</taxon>
        <taxon>Symploca</taxon>
    </lineage>
</organism>
<protein>
    <submittedName>
        <fullName evidence="1">ASCH domain-containing protein</fullName>
    </submittedName>
</protein>
<dbReference type="SUPFAM" id="SSF88697">
    <property type="entry name" value="PUA domain-like"/>
    <property type="match status" value="1"/>
</dbReference>
<dbReference type="InterPro" id="IPR015947">
    <property type="entry name" value="PUA-like_sf"/>
</dbReference>
<dbReference type="Gene3D" id="2.30.130.30">
    <property type="entry name" value="Hypothetical protein"/>
    <property type="match status" value="1"/>
</dbReference>
<name>A0A6B3N6T1_9CYAN</name>
<accession>A0A6B3N6T1</accession>
<comment type="caution">
    <text evidence="1">The sequence shown here is derived from an EMBL/GenBank/DDBJ whole genome shotgun (WGS) entry which is preliminary data.</text>
</comment>
<gene>
    <name evidence="1" type="ORF">F6J89_02520</name>
</gene>